<dbReference type="InterPro" id="IPR009030">
    <property type="entry name" value="Growth_fac_rcpt_cys_sf"/>
</dbReference>
<keyword evidence="10" id="KW-0675">Receptor</keyword>
<evidence type="ECO:0000256" key="5">
    <source>
        <dbReference type="ARBA" id="ARBA00022729"/>
    </source>
</evidence>
<keyword evidence="2 12" id="KW-0245">EGF-like domain</keyword>
<reference evidence="16" key="1">
    <citation type="submission" date="2021-06" db="EMBL/GenBank/DDBJ databases">
        <authorList>
            <consortium name="Wellcome Sanger Institute Data Sharing"/>
        </authorList>
    </citation>
    <scope>NUCLEOTIDE SEQUENCE [LARGE SCALE GENOMIC DNA]</scope>
</reference>
<comment type="caution">
    <text evidence="12">Lacks conserved residue(s) required for the propagation of feature annotation.</text>
</comment>
<dbReference type="GO" id="GO:0006897">
    <property type="term" value="P:endocytosis"/>
    <property type="evidence" value="ECO:0007669"/>
    <property type="project" value="UniProtKB-KW"/>
</dbReference>
<keyword evidence="3" id="KW-0254">Endocytosis</keyword>
<dbReference type="Gene3D" id="2.10.25.10">
    <property type="entry name" value="Laminin"/>
    <property type="match status" value="6"/>
</dbReference>
<dbReference type="PROSITE" id="PS01186">
    <property type="entry name" value="EGF_2"/>
    <property type="match status" value="5"/>
</dbReference>
<feature type="domain" description="EGF-like" evidence="14">
    <location>
        <begin position="100"/>
        <end position="135"/>
    </location>
</feature>
<dbReference type="SUPFAM" id="SSF57184">
    <property type="entry name" value="Growth factor receptor domain"/>
    <property type="match status" value="1"/>
</dbReference>
<name>A0A8C4SQ62_ERPCA</name>
<dbReference type="Proteomes" id="UP000694620">
    <property type="component" value="Chromosome 2"/>
</dbReference>
<dbReference type="FunFam" id="2.10.25.10:FF:001129">
    <property type="entry name" value="Predicted protein"/>
    <property type="match status" value="1"/>
</dbReference>
<dbReference type="Pfam" id="PF12661">
    <property type="entry name" value="hEGF"/>
    <property type="match status" value="1"/>
</dbReference>
<evidence type="ECO:0000256" key="9">
    <source>
        <dbReference type="ARBA" id="ARBA00023157"/>
    </source>
</evidence>
<evidence type="ECO:0000256" key="4">
    <source>
        <dbReference type="ARBA" id="ARBA00022692"/>
    </source>
</evidence>
<reference evidence="16" key="2">
    <citation type="submission" date="2025-08" db="UniProtKB">
        <authorList>
            <consortium name="Ensembl"/>
        </authorList>
    </citation>
    <scope>IDENTIFICATION</scope>
</reference>
<dbReference type="GO" id="GO:0048731">
    <property type="term" value="P:system development"/>
    <property type="evidence" value="ECO:0007669"/>
    <property type="project" value="UniProtKB-ARBA"/>
</dbReference>
<dbReference type="InterPro" id="IPR011489">
    <property type="entry name" value="EMI_domain"/>
</dbReference>
<keyword evidence="8" id="KW-0472">Membrane</keyword>
<protein>
    <submittedName>
        <fullName evidence="16">EGF-like and EMI domain containing 1</fullName>
    </submittedName>
</protein>
<keyword evidence="9 12" id="KW-1015">Disulfide bond</keyword>
<dbReference type="InterPro" id="IPR000152">
    <property type="entry name" value="EGF-type_Asp/Asn_hydroxyl_site"/>
</dbReference>
<feature type="domain" description="EGF-like" evidence="14">
    <location>
        <begin position="235"/>
        <end position="275"/>
    </location>
</feature>
<dbReference type="InterPro" id="IPR052108">
    <property type="entry name" value="MEGF/SIB"/>
</dbReference>
<dbReference type="InterPro" id="IPR049883">
    <property type="entry name" value="NOTCH1_EGF-like"/>
</dbReference>
<feature type="disulfide bond" evidence="12">
    <location>
        <begin position="463"/>
        <end position="472"/>
    </location>
</feature>
<evidence type="ECO:0000256" key="12">
    <source>
        <dbReference type="PROSITE-ProRule" id="PRU00076"/>
    </source>
</evidence>
<feature type="signal peptide" evidence="13">
    <location>
        <begin position="1"/>
        <end position="23"/>
    </location>
</feature>
<organism evidence="16 17">
    <name type="scientific">Erpetoichthys calabaricus</name>
    <name type="common">Rope fish</name>
    <name type="synonym">Calamoichthys calabaricus</name>
    <dbReference type="NCBI Taxonomy" id="27687"/>
    <lineage>
        <taxon>Eukaryota</taxon>
        <taxon>Metazoa</taxon>
        <taxon>Chordata</taxon>
        <taxon>Craniata</taxon>
        <taxon>Vertebrata</taxon>
        <taxon>Euteleostomi</taxon>
        <taxon>Actinopterygii</taxon>
        <taxon>Polypteriformes</taxon>
        <taxon>Polypteridae</taxon>
        <taxon>Erpetoichthys</taxon>
    </lineage>
</organism>
<evidence type="ECO:0000256" key="3">
    <source>
        <dbReference type="ARBA" id="ARBA00022583"/>
    </source>
</evidence>
<feature type="chain" id="PRO_5034960517" evidence="13">
    <location>
        <begin position="24"/>
        <end position="587"/>
    </location>
</feature>
<dbReference type="FunFam" id="2.10.25.10:FF:000010">
    <property type="entry name" value="Pro-epidermal growth factor"/>
    <property type="match status" value="1"/>
</dbReference>
<evidence type="ECO:0000313" key="17">
    <source>
        <dbReference type="Proteomes" id="UP000694620"/>
    </source>
</evidence>
<keyword evidence="7" id="KW-1133">Transmembrane helix</keyword>
<feature type="disulfide bond" evidence="12">
    <location>
        <begin position="125"/>
        <end position="134"/>
    </location>
</feature>
<evidence type="ECO:0000256" key="8">
    <source>
        <dbReference type="ARBA" id="ARBA00023136"/>
    </source>
</evidence>
<dbReference type="InterPro" id="IPR018097">
    <property type="entry name" value="EGF_Ca-bd_CS"/>
</dbReference>
<dbReference type="SMART" id="SM00179">
    <property type="entry name" value="EGF_CA"/>
    <property type="match status" value="5"/>
</dbReference>
<dbReference type="SMART" id="SM00181">
    <property type="entry name" value="EGF"/>
    <property type="match status" value="9"/>
</dbReference>
<accession>A0A8C4SQ62</accession>
<dbReference type="Pfam" id="PF07546">
    <property type="entry name" value="EMI"/>
    <property type="match status" value="1"/>
</dbReference>
<dbReference type="PROSITE" id="PS50026">
    <property type="entry name" value="EGF_3"/>
    <property type="match status" value="4"/>
</dbReference>
<evidence type="ECO:0000256" key="2">
    <source>
        <dbReference type="ARBA" id="ARBA00022536"/>
    </source>
</evidence>
<dbReference type="FunFam" id="2.10.25.10:FF:000037">
    <property type="entry name" value="Signal peptide, CUB domain and EGF-like domain-containing 2"/>
    <property type="match status" value="1"/>
</dbReference>
<evidence type="ECO:0000259" key="14">
    <source>
        <dbReference type="PROSITE" id="PS50026"/>
    </source>
</evidence>
<dbReference type="PROSITE" id="PS00010">
    <property type="entry name" value="ASX_HYDROXYL"/>
    <property type="match status" value="2"/>
</dbReference>
<dbReference type="GO" id="GO:0016020">
    <property type="term" value="C:membrane"/>
    <property type="evidence" value="ECO:0007669"/>
    <property type="project" value="UniProtKB-SubCell"/>
</dbReference>
<dbReference type="PROSITE" id="PS51041">
    <property type="entry name" value="EMI"/>
    <property type="match status" value="1"/>
</dbReference>
<evidence type="ECO:0000256" key="1">
    <source>
        <dbReference type="ARBA" id="ARBA00004479"/>
    </source>
</evidence>
<dbReference type="GeneTree" id="ENSGT00940000156971"/>
<dbReference type="SUPFAM" id="SSF57196">
    <property type="entry name" value="EGF/Laminin"/>
    <property type="match status" value="3"/>
</dbReference>
<evidence type="ECO:0000256" key="7">
    <source>
        <dbReference type="ARBA" id="ARBA00022989"/>
    </source>
</evidence>
<dbReference type="PROSITE" id="PS00022">
    <property type="entry name" value="EGF_1"/>
    <property type="match status" value="3"/>
</dbReference>
<dbReference type="PANTHER" id="PTHR24035">
    <property type="entry name" value="MULTIPLE EPIDERMAL GROWTH FACTOR-LIKE DOMAINS PROTEIN"/>
    <property type="match status" value="1"/>
</dbReference>
<keyword evidence="5 13" id="KW-0732">Signal</keyword>
<dbReference type="GO" id="GO:0005509">
    <property type="term" value="F:calcium ion binding"/>
    <property type="evidence" value="ECO:0007669"/>
    <property type="project" value="InterPro"/>
</dbReference>
<dbReference type="PROSITE" id="PS01187">
    <property type="entry name" value="EGF_CA"/>
    <property type="match status" value="2"/>
</dbReference>
<evidence type="ECO:0000256" key="11">
    <source>
        <dbReference type="ARBA" id="ARBA00023180"/>
    </source>
</evidence>
<dbReference type="InterPro" id="IPR013032">
    <property type="entry name" value="EGF-like_CS"/>
</dbReference>
<dbReference type="Pfam" id="PF14670">
    <property type="entry name" value="FXa_inhibition"/>
    <property type="match status" value="2"/>
</dbReference>
<evidence type="ECO:0000256" key="6">
    <source>
        <dbReference type="ARBA" id="ARBA00022737"/>
    </source>
</evidence>
<dbReference type="InterPro" id="IPR000742">
    <property type="entry name" value="EGF"/>
</dbReference>
<feature type="domain" description="EGF-like" evidence="14">
    <location>
        <begin position="437"/>
        <end position="473"/>
    </location>
</feature>
<dbReference type="Gene3D" id="2.170.300.10">
    <property type="entry name" value="Tie2 ligand-binding domain superfamily"/>
    <property type="match status" value="1"/>
</dbReference>
<dbReference type="InterPro" id="IPR001881">
    <property type="entry name" value="EGF-like_Ca-bd_dom"/>
</dbReference>
<keyword evidence="4" id="KW-0812">Transmembrane</keyword>
<dbReference type="FunFam" id="2.170.300.10:FF:000041">
    <property type="entry name" value="Tyrosine protein kinase receptor tie-1, putative"/>
    <property type="match status" value="1"/>
</dbReference>
<dbReference type="Pfam" id="PF07645">
    <property type="entry name" value="EGF_CA"/>
    <property type="match status" value="2"/>
</dbReference>
<feature type="domain" description="EMI" evidence="15">
    <location>
        <begin position="18"/>
        <end position="99"/>
    </location>
</feature>
<dbReference type="AlphaFoldDB" id="A0A8C4SQ62"/>
<dbReference type="Ensembl" id="ENSECRT00000020369.1">
    <property type="protein sequence ID" value="ENSECRP00000019940.1"/>
    <property type="gene ID" value="ENSECRG00000013193.1"/>
</dbReference>
<keyword evidence="6" id="KW-0677">Repeat</keyword>
<gene>
    <name evidence="16" type="primary">megf6</name>
</gene>
<proteinExistence type="predicted"/>
<sequence>MNKFIAFILLVSCFCHYMPNVCVQQELAMIGHRQPCVQAFARMVKVWKQGCTGQRWCMGYERRTSYYTAYRQVYAMDRHTVYKCCPGWTRKDNELGCLHRKSLCSAGTCFNGGQCTSGDSQVCQCPEGFQGSRCQYGKKYVTRVFPFVSYVDVDECAIVNGGCQQACINTAESFHCECDVGYRLHTDGRTCIIKDLCSDRNGGCAHICKNEEAGTVSCECRHGYRLSADRRNCEDIDECRLGTAMCAHRCVNMLGSFRCTCNPGFELGADGKQCYRIEMEIVNSCEKDNGGCSHRCEHSTAGPLCSCNQGFHIGVDSKTCVDTDECETGEACCSQFCKNYPGGYECSCKAGFILNPDGCGCDALYDDFDEEEEEELEVIQLPGLRFRKPPQFIHYSAALHSPYDYENEEEIRGEHTLVHKISKSHAYPRSFCLDNSFGNDCSLTCEDCINGGVCNEKGNGCDCPAGWTGSICNESKQGEKLSHPGGAQSCPKGLFGKSCNRKCNCANNGHCHRLYGACLCDPGLYGRFCHLSCPRWTFGAGCSEECLCVQENTLHCDAKNGSCICKSGYHGDKCQKDRPLPNQRASV</sequence>
<evidence type="ECO:0000259" key="15">
    <source>
        <dbReference type="PROSITE" id="PS51041"/>
    </source>
</evidence>
<feature type="domain" description="EGF-like" evidence="14">
    <location>
        <begin position="152"/>
        <end position="192"/>
    </location>
</feature>
<reference evidence="16" key="3">
    <citation type="submission" date="2025-09" db="UniProtKB">
        <authorList>
            <consortium name="Ensembl"/>
        </authorList>
    </citation>
    <scope>IDENTIFICATION</scope>
</reference>
<dbReference type="FunFam" id="2.10.25.10:FF:000240">
    <property type="entry name" value="Vitamin K-dependent protein S"/>
    <property type="match status" value="1"/>
</dbReference>
<keyword evidence="11" id="KW-0325">Glycoprotein</keyword>
<dbReference type="FunFam" id="2.10.25.10:FF:000009">
    <property type="entry name" value="Low-density lipoprotein receptor isoform 1"/>
    <property type="match status" value="1"/>
</dbReference>
<evidence type="ECO:0000256" key="10">
    <source>
        <dbReference type="ARBA" id="ARBA00023170"/>
    </source>
</evidence>
<keyword evidence="17" id="KW-1185">Reference proteome</keyword>
<comment type="subcellular location">
    <subcellularLocation>
        <location evidence="1">Membrane</location>
        <topology evidence="1">Single-pass type I membrane protein</topology>
    </subcellularLocation>
</comment>
<dbReference type="PANTHER" id="PTHR24035:SF138">
    <property type="entry name" value="MULTIPLE EPIDERMAL GROWTH FACTOR-LIKE DOMAINS PROTEIN 6"/>
    <property type="match status" value="1"/>
</dbReference>
<evidence type="ECO:0000313" key="16">
    <source>
        <dbReference type="Ensembl" id="ENSECRP00000019940.1"/>
    </source>
</evidence>
<evidence type="ECO:0000256" key="13">
    <source>
        <dbReference type="SAM" id="SignalP"/>
    </source>
</evidence>
<dbReference type="PRINTS" id="PR00011">
    <property type="entry name" value="EGFLAMININ"/>
</dbReference>